<evidence type="ECO:0000256" key="7">
    <source>
        <dbReference type="ARBA" id="ARBA00023180"/>
    </source>
</evidence>
<dbReference type="Pfam" id="PF03567">
    <property type="entry name" value="Sulfotransfer_2"/>
    <property type="match status" value="1"/>
</dbReference>
<dbReference type="EMBL" id="JAJSON010000026">
    <property type="protein sequence ID" value="MCG9973012.1"/>
    <property type="molecule type" value="Genomic_DNA"/>
</dbReference>
<dbReference type="GO" id="GO:0016020">
    <property type="term" value="C:membrane"/>
    <property type="evidence" value="ECO:0007669"/>
    <property type="project" value="InterPro"/>
</dbReference>
<comment type="caution">
    <text evidence="8">The sequence shown here is derived from an EMBL/GenBank/DDBJ whole genome shotgun (WGS) entry which is preliminary data.</text>
</comment>
<dbReference type="PANTHER" id="PTHR12137:SF54">
    <property type="entry name" value="CARBOHYDRATE SULFOTRANSFERASE"/>
    <property type="match status" value="1"/>
</dbReference>
<evidence type="ECO:0000256" key="6">
    <source>
        <dbReference type="ARBA" id="ARBA00023136"/>
    </source>
</evidence>
<dbReference type="GO" id="GO:0016051">
    <property type="term" value="P:carbohydrate biosynthetic process"/>
    <property type="evidence" value="ECO:0007669"/>
    <property type="project" value="InterPro"/>
</dbReference>
<dbReference type="Gene3D" id="3.40.50.300">
    <property type="entry name" value="P-loop containing nucleotide triphosphate hydrolases"/>
    <property type="match status" value="1"/>
</dbReference>
<evidence type="ECO:0000256" key="3">
    <source>
        <dbReference type="ARBA" id="ARBA00022692"/>
    </source>
</evidence>
<comment type="subcellular location">
    <subcellularLocation>
        <location evidence="1">Golgi apparatus membrane</location>
        <topology evidence="1">Single-pass type II membrane protein</topology>
    </subcellularLocation>
</comment>
<keyword evidence="2" id="KW-0808">Transferase</keyword>
<evidence type="ECO:0000256" key="4">
    <source>
        <dbReference type="ARBA" id="ARBA00022989"/>
    </source>
</evidence>
<accession>A0A9X1UZ02</accession>
<dbReference type="InterPro" id="IPR005331">
    <property type="entry name" value="Sulfotransferase"/>
</dbReference>
<name>A0A9X1UZ02_9FLAO</name>
<keyword evidence="6" id="KW-0472">Membrane</keyword>
<organism evidence="8 9">
    <name type="scientific">Christiangramia crocea</name>
    <dbReference type="NCBI Taxonomy" id="2904124"/>
    <lineage>
        <taxon>Bacteria</taxon>
        <taxon>Pseudomonadati</taxon>
        <taxon>Bacteroidota</taxon>
        <taxon>Flavobacteriia</taxon>
        <taxon>Flavobacteriales</taxon>
        <taxon>Flavobacteriaceae</taxon>
        <taxon>Christiangramia</taxon>
    </lineage>
</organism>
<evidence type="ECO:0000256" key="1">
    <source>
        <dbReference type="ARBA" id="ARBA00004323"/>
    </source>
</evidence>
<dbReference type="PANTHER" id="PTHR12137">
    <property type="entry name" value="CARBOHYDRATE SULFOTRANSFERASE"/>
    <property type="match status" value="1"/>
</dbReference>
<evidence type="ECO:0000313" key="9">
    <source>
        <dbReference type="Proteomes" id="UP001139344"/>
    </source>
</evidence>
<keyword evidence="9" id="KW-1185">Reference proteome</keyword>
<evidence type="ECO:0000256" key="2">
    <source>
        <dbReference type="ARBA" id="ARBA00022679"/>
    </source>
</evidence>
<dbReference type="RefSeq" id="WP_240100374.1">
    <property type="nucleotide sequence ID" value="NZ_JAJSON010000026.1"/>
</dbReference>
<proteinExistence type="predicted"/>
<keyword evidence="3" id="KW-0812">Transmembrane</keyword>
<dbReference type="AlphaFoldDB" id="A0A9X1UZ02"/>
<dbReference type="GO" id="GO:0008146">
    <property type="term" value="F:sulfotransferase activity"/>
    <property type="evidence" value="ECO:0007669"/>
    <property type="project" value="InterPro"/>
</dbReference>
<keyword evidence="4" id="KW-1133">Transmembrane helix</keyword>
<gene>
    <name evidence="8" type="ORF">LU635_15280</name>
</gene>
<sequence length="226" mass="26899">MINHRYKCIFIHIPKTGGSSINKFLSGGVALNWVAPDYDLLYGWCPERKIHMQHATPFQLLSTGLVTPEQWNTYFKFCFVRNPWERALSDYLWMMKDTHIKDSFKNFILKKGRFKRVLLDDSRKAYRGDHLDPQHIFAKPDNGDLDYIGRFENFSEEMAKICEILDIPNRFSEHEKKSDTMPSHYSLFYTGSQRKLIEENYQEDIQLFDYSFEEQKKGLEKLKNLF</sequence>
<evidence type="ECO:0000256" key="5">
    <source>
        <dbReference type="ARBA" id="ARBA00023034"/>
    </source>
</evidence>
<protein>
    <submittedName>
        <fullName evidence="8">Sulfotransferase family protein</fullName>
    </submittedName>
</protein>
<dbReference type="InterPro" id="IPR018011">
    <property type="entry name" value="Carb_sulfotrans_8-10"/>
</dbReference>
<dbReference type="SUPFAM" id="SSF52540">
    <property type="entry name" value="P-loop containing nucleoside triphosphate hydrolases"/>
    <property type="match status" value="1"/>
</dbReference>
<dbReference type="Proteomes" id="UP001139344">
    <property type="component" value="Unassembled WGS sequence"/>
</dbReference>
<reference evidence="8" key="1">
    <citation type="submission" date="2021-12" db="EMBL/GenBank/DDBJ databases">
        <title>Description of Gramella crocea sp. nov., a new bacterium isolated from activated sludge.</title>
        <authorList>
            <person name="Zhang X."/>
        </authorList>
    </citation>
    <scope>NUCLEOTIDE SEQUENCE</scope>
    <source>
        <strain evidence="8">YB25</strain>
    </source>
</reference>
<evidence type="ECO:0000313" key="8">
    <source>
        <dbReference type="EMBL" id="MCG9973012.1"/>
    </source>
</evidence>
<keyword evidence="5" id="KW-0333">Golgi apparatus</keyword>
<keyword evidence="7" id="KW-0325">Glycoprotein</keyword>
<dbReference type="InterPro" id="IPR027417">
    <property type="entry name" value="P-loop_NTPase"/>
</dbReference>